<dbReference type="AlphaFoldDB" id="A0AAE2VVX6"/>
<keyword evidence="1" id="KW-0472">Membrane</keyword>
<feature type="transmembrane region" description="Helical" evidence="1">
    <location>
        <begin position="55"/>
        <end position="73"/>
    </location>
</feature>
<keyword evidence="3" id="KW-1185">Reference proteome</keyword>
<evidence type="ECO:0000313" key="2">
    <source>
        <dbReference type="EMBL" id="MBM1712417.1"/>
    </source>
</evidence>
<keyword evidence="1" id="KW-1133">Transmembrane helix</keyword>
<dbReference type="RefSeq" id="WP_203241128.1">
    <property type="nucleotide sequence ID" value="NZ_JAFBRH010000001.1"/>
</dbReference>
<keyword evidence="1" id="KW-0812">Transmembrane</keyword>
<dbReference type="EMBL" id="JAFBRM010000001">
    <property type="protein sequence ID" value="MBM1712417.1"/>
    <property type="molecule type" value="Genomic_DNA"/>
</dbReference>
<dbReference type="Proteomes" id="UP000732193">
    <property type="component" value="Unassembled WGS sequence"/>
</dbReference>
<comment type="caution">
    <text evidence="2">The sequence shown here is derived from an EMBL/GenBank/DDBJ whole genome shotgun (WGS) entry which is preliminary data.</text>
</comment>
<protein>
    <submittedName>
        <fullName evidence="2">Uncharacterized protein</fullName>
    </submittedName>
</protein>
<sequence>MRKAALVVLYLTVVALVTVPPLFAVFLTTMCMNPTGGACRTVTAKDWFAGELAGIWMPPFGVAIALIFVIRWLHRKA</sequence>
<gene>
    <name evidence="2" type="ORF">JQV55_02435</name>
</gene>
<evidence type="ECO:0000256" key="1">
    <source>
        <dbReference type="SAM" id="Phobius"/>
    </source>
</evidence>
<accession>A0AAE2VVX6</accession>
<proteinExistence type="predicted"/>
<evidence type="ECO:0000313" key="3">
    <source>
        <dbReference type="Proteomes" id="UP000732193"/>
    </source>
</evidence>
<reference evidence="2 3" key="1">
    <citation type="submission" date="2021-01" db="EMBL/GenBank/DDBJ databases">
        <title>Diatom-associated Roseobacters Show Island Model of Population Structure.</title>
        <authorList>
            <person name="Qu L."/>
            <person name="Feng X."/>
            <person name="Chen Y."/>
            <person name="Li L."/>
            <person name="Wang X."/>
            <person name="Hu Z."/>
            <person name="Wang H."/>
            <person name="Luo H."/>
        </authorList>
    </citation>
    <scope>NUCLEOTIDE SEQUENCE [LARGE SCALE GENOMIC DNA]</scope>
    <source>
        <strain evidence="2 3">TR60-84</strain>
    </source>
</reference>
<organism evidence="2 3">
    <name type="scientific">Sulfitobacter geojensis</name>
    <dbReference type="NCBI Taxonomy" id="1342299"/>
    <lineage>
        <taxon>Bacteria</taxon>
        <taxon>Pseudomonadati</taxon>
        <taxon>Pseudomonadota</taxon>
        <taxon>Alphaproteobacteria</taxon>
        <taxon>Rhodobacterales</taxon>
        <taxon>Roseobacteraceae</taxon>
        <taxon>Sulfitobacter</taxon>
    </lineage>
</organism>
<name>A0AAE2VVX6_9RHOB</name>